<dbReference type="EMBL" id="WQNE01000065">
    <property type="protein sequence ID" value="MVT78721.1"/>
    <property type="molecule type" value="Genomic_DNA"/>
</dbReference>
<sequence>MDFRPPSVHFPASCLLTFWIDETSTDGRSSESRMRDDLAFVHCFPAAASEIAALGL</sequence>
<gene>
    <name evidence="1" type="ORF">GPL20_37795</name>
</gene>
<comment type="caution">
    <text evidence="1">The sequence shown here is derived from an EMBL/GenBank/DDBJ whole genome shotgun (WGS) entry which is preliminary data.</text>
</comment>
<dbReference type="RefSeq" id="WP_157337710.1">
    <property type="nucleotide sequence ID" value="NZ_JANADL010000003.1"/>
</dbReference>
<evidence type="ECO:0000313" key="2">
    <source>
        <dbReference type="Proteomes" id="UP000449969"/>
    </source>
</evidence>
<organism evidence="1 2">
    <name type="scientific">Bradyrhizobium cajani</name>
    <dbReference type="NCBI Taxonomy" id="1928661"/>
    <lineage>
        <taxon>Bacteria</taxon>
        <taxon>Pseudomonadati</taxon>
        <taxon>Pseudomonadota</taxon>
        <taxon>Alphaproteobacteria</taxon>
        <taxon>Hyphomicrobiales</taxon>
        <taxon>Nitrobacteraceae</taxon>
        <taxon>Bradyrhizobium</taxon>
    </lineage>
</organism>
<keyword evidence="2" id="KW-1185">Reference proteome</keyword>
<reference evidence="1 2" key="1">
    <citation type="submission" date="2019-12" db="EMBL/GenBank/DDBJ databases">
        <title>Draft genome sequences Bradyrhizobium cajani AMBPC1010, Bradyrhizobium pachyrhizi AMBPC1040 and Bradyrhizobium yuanmingense ALSPC3051, three plant growth promoting strains isolated from nodules of Cajanus cajan L. in Dominican Republic.</title>
        <authorList>
            <person name="Flores-Felix J.D."/>
            <person name="Araujo J."/>
            <person name="Diaz-Alcantara C."/>
            <person name="Gonzalez-Andres F."/>
            <person name="Velazquez E."/>
        </authorList>
    </citation>
    <scope>NUCLEOTIDE SEQUENCE [LARGE SCALE GENOMIC DNA]</scope>
    <source>
        <strain evidence="1 2">1010</strain>
    </source>
</reference>
<dbReference type="AlphaFoldDB" id="A0A844TUW8"/>
<name>A0A844TUW8_9BRAD</name>
<accession>A0A844TUW8</accession>
<evidence type="ECO:0000313" key="1">
    <source>
        <dbReference type="EMBL" id="MVT78721.1"/>
    </source>
</evidence>
<proteinExistence type="predicted"/>
<protein>
    <submittedName>
        <fullName evidence="1">Uncharacterized protein</fullName>
    </submittedName>
</protein>
<dbReference type="Proteomes" id="UP000449969">
    <property type="component" value="Unassembled WGS sequence"/>
</dbReference>